<sequence>MKLSDFGPIAAPDIEYLKEQLRKYGWEGLVPSRLNDEALLSLAKDMRYPQIRGRMHWVPEVGWCSEIVSFVVNAIVLGTGRRGTSTGPKTAVTPDGMGLAVGHFQYLVEHEIVSRIIDRVFAPDAIGDAEGMRELAQGA</sequence>
<accession>A0A5A7MLX2</accession>
<reference evidence="1 2" key="1">
    <citation type="journal article" date="2019" name="Microbiol. Resour. Announc.">
        <title>Draft Genome Sequence of Comamonas testosteroni TA441, a Bacterium That Has a Cryptic Phenol Degradation Gene Cluster.</title>
        <authorList>
            <person name="Arai H."/>
            <person name="Ishii M."/>
        </authorList>
    </citation>
    <scope>NUCLEOTIDE SEQUENCE [LARGE SCALE GENOMIC DNA]</scope>
    <source>
        <strain evidence="1 2">TA441</strain>
    </source>
</reference>
<dbReference type="EMBL" id="BKBW01000019">
    <property type="protein sequence ID" value="GEQ77831.1"/>
    <property type="molecule type" value="Genomic_DNA"/>
</dbReference>
<dbReference type="AlphaFoldDB" id="A0A5A7MLX2"/>
<name>A0A5A7MLX2_COMTE</name>
<protein>
    <submittedName>
        <fullName evidence="1">Uncharacterized protein</fullName>
    </submittedName>
</protein>
<proteinExistence type="predicted"/>
<comment type="caution">
    <text evidence="1">The sequence shown here is derived from an EMBL/GenBank/DDBJ whole genome shotgun (WGS) entry which is preliminary data.</text>
</comment>
<dbReference type="Proteomes" id="UP000323105">
    <property type="component" value="Unassembled WGS sequence"/>
</dbReference>
<gene>
    <name evidence="1" type="ORF">CTTA_4836</name>
</gene>
<dbReference type="RefSeq" id="WP_149357116.1">
    <property type="nucleotide sequence ID" value="NZ_BKBW01000019.1"/>
</dbReference>
<evidence type="ECO:0000313" key="2">
    <source>
        <dbReference type="Proteomes" id="UP000323105"/>
    </source>
</evidence>
<evidence type="ECO:0000313" key="1">
    <source>
        <dbReference type="EMBL" id="GEQ77831.1"/>
    </source>
</evidence>
<organism evidence="1 2">
    <name type="scientific">Comamonas testosteroni</name>
    <name type="common">Pseudomonas testosteroni</name>
    <dbReference type="NCBI Taxonomy" id="285"/>
    <lineage>
        <taxon>Bacteria</taxon>
        <taxon>Pseudomonadati</taxon>
        <taxon>Pseudomonadota</taxon>
        <taxon>Betaproteobacteria</taxon>
        <taxon>Burkholderiales</taxon>
        <taxon>Comamonadaceae</taxon>
        <taxon>Comamonas</taxon>
    </lineage>
</organism>